<feature type="non-terminal residue" evidence="1">
    <location>
        <position position="154"/>
    </location>
</feature>
<evidence type="ECO:0000313" key="1">
    <source>
        <dbReference type="EMBL" id="MBT1704559.1"/>
    </source>
</evidence>
<protein>
    <recommendedName>
        <fullName evidence="3">TetR/AcrR family transcriptional regulator</fullName>
    </recommendedName>
</protein>
<sequence>MDEKISLDAIARYADAYSDKVMRSFFSDKDQITGKEILSLSSVHQVNLFVIRELFKAWKEETRKNKSVYFDYEHPEVKEALATYMSVVSNHILLSQQNLAPLMKKAVSQTLLVIFDPYDFFSMLISGVNNKLEIESFKEEIKYLKVNKAPLERM</sequence>
<dbReference type="Proteomes" id="UP000772618">
    <property type="component" value="Unassembled WGS sequence"/>
</dbReference>
<proteinExistence type="predicted"/>
<accession>A0ABS5VT04</accession>
<reference evidence="1 2" key="1">
    <citation type="submission" date="2021-05" db="EMBL/GenBank/DDBJ databases">
        <title>A Polyphasic approach of four new species of the genus Ohtaekwangia: Ohtaekwangia histidinii sp. nov., Ohtaekwangia cretensis sp. nov., Ohtaekwangia indiensis sp. nov., Ohtaekwangia reichenbachii sp. nov. from diverse environment.</title>
        <authorList>
            <person name="Octaviana S."/>
        </authorList>
    </citation>
    <scope>NUCLEOTIDE SEQUENCE [LARGE SCALE GENOMIC DNA]</scope>
    <source>
        <strain evidence="1 2">PWU20</strain>
    </source>
</reference>
<evidence type="ECO:0000313" key="2">
    <source>
        <dbReference type="Proteomes" id="UP000772618"/>
    </source>
</evidence>
<name>A0ABS5VT04_9BACT</name>
<keyword evidence="2" id="KW-1185">Reference proteome</keyword>
<comment type="caution">
    <text evidence="1">The sequence shown here is derived from an EMBL/GenBank/DDBJ whole genome shotgun (WGS) entry which is preliminary data.</text>
</comment>
<organism evidence="1 2">
    <name type="scientific">Chryseosolibacter indicus</name>
    <dbReference type="NCBI Taxonomy" id="2782351"/>
    <lineage>
        <taxon>Bacteria</taxon>
        <taxon>Pseudomonadati</taxon>
        <taxon>Bacteroidota</taxon>
        <taxon>Cytophagia</taxon>
        <taxon>Cytophagales</taxon>
        <taxon>Chryseotaleaceae</taxon>
        <taxon>Chryseosolibacter</taxon>
    </lineage>
</organism>
<dbReference type="EMBL" id="JAHESD010000034">
    <property type="protein sequence ID" value="MBT1704559.1"/>
    <property type="molecule type" value="Genomic_DNA"/>
</dbReference>
<evidence type="ECO:0008006" key="3">
    <source>
        <dbReference type="Google" id="ProtNLM"/>
    </source>
</evidence>
<gene>
    <name evidence="1" type="ORF">KK060_14795</name>
</gene>